<comment type="caution">
    <text evidence="4">The sequence shown here is derived from an EMBL/GenBank/DDBJ whole genome shotgun (WGS) entry which is preliminary data.</text>
</comment>
<dbReference type="InterPro" id="IPR012347">
    <property type="entry name" value="Ferritin-like"/>
</dbReference>
<dbReference type="PANTHER" id="PTHR42932">
    <property type="entry name" value="GENERAL STRESS PROTEIN 20U"/>
    <property type="match status" value="1"/>
</dbReference>
<dbReference type="PROSITE" id="PS00818">
    <property type="entry name" value="DPS_1"/>
    <property type="match status" value="1"/>
</dbReference>
<evidence type="ECO:0000259" key="3">
    <source>
        <dbReference type="Pfam" id="PF00210"/>
    </source>
</evidence>
<dbReference type="SUPFAM" id="SSF47240">
    <property type="entry name" value="Ferritin-like"/>
    <property type="match status" value="1"/>
</dbReference>
<feature type="domain" description="Ferritin/DPS" evidence="3">
    <location>
        <begin position="18"/>
        <end position="157"/>
    </location>
</feature>
<dbReference type="EMBL" id="LIUT01000001">
    <property type="protein sequence ID" value="KOR88105.1"/>
    <property type="molecule type" value="Genomic_DNA"/>
</dbReference>
<protein>
    <submittedName>
        <fullName evidence="4">General stress protein</fullName>
    </submittedName>
</protein>
<dbReference type="AlphaFoldDB" id="A0A0M1P1F1"/>
<evidence type="ECO:0000256" key="1">
    <source>
        <dbReference type="ARBA" id="ARBA00009497"/>
    </source>
</evidence>
<dbReference type="PIRSF" id="PIRSF005900">
    <property type="entry name" value="Dps"/>
    <property type="match status" value="1"/>
</dbReference>
<sequence length="157" mass="17441">MNNVTHHAQETTTDGLQQILNKQVANWSLLGVKLHHYHWFVTGPQFYVLHEKFEEFYNTAADYVDELAERLLAIGGKPAASMAQYLKLATIEEASDEKTAEQMVKQLVADFEQLAGEMKAGIEAAGQEGDDATADLLTGMVSDVEKHAWMLNAFLGK</sequence>
<dbReference type="InterPro" id="IPR008331">
    <property type="entry name" value="Ferritin_DPS_dom"/>
</dbReference>
<dbReference type="PRINTS" id="PR01346">
    <property type="entry name" value="HELNAPAPROT"/>
</dbReference>
<accession>A0A0M1P1F1</accession>
<dbReference type="Pfam" id="PF00210">
    <property type="entry name" value="Ferritin"/>
    <property type="match status" value="1"/>
</dbReference>
<dbReference type="RefSeq" id="WP_053489485.1">
    <property type="nucleotide sequence ID" value="NZ_LIUT01000001.1"/>
</dbReference>
<dbReference type="GO" id="GO:0008199">
    <property type="term" value="F:ferric iron binding"/>
    <property type="evidence" value="ECO:0007669"/>
    <property type="project" value="InterPro"/>
</dbReference>
<dbReference type="GO" id="GO:0016722">
    <property type="term" value="F:oxidoreductase activity, acting on metal ions"/>
    <property type="evidence" value="ECO:0007669"/>
    <property type="project" value="InterPro"/>
</dbReference>
<dbReference type="InterPro" id="IPR009078">
    <property type="entry name" value="Ferritin-like_SF"/>
</dbReference>
<gene>
    <name evidence="4" type="ORF">AM231_02405</name>
</gene>
<dbReference type="PROSITE" id="PS00819">
    <property type="entry name" value="DPS_2"/>
    <property type="match status" value="1"/>
</dbReference>
<organism evidence="4 5">
    <name type="scientific">Paenibacillus solani</name>
    <dbReference type="NCBI Taxonomy" id="1705565"/>
    <lineage>
        <taxon>Bacteria</taxon>
        <taxon>Bacillati</taxon>
        <taxon>Bacillota</taxon>
        <taxon>Bacilli</taxon>
        <taxon>Bacillales</taxon>
        <taxon>Paenibacillaceae</taxon>
        <taxon>Paenibacillus</taxon>
    </lineage>
</organism>
<dbReference type="InterPro" id="IPR023188">
    <property type="entry name" value="DPS_DNA-bd_CS"/>
</dbReference>
<dbReference type="InterPro" id="IPR002177">
    <property type="entry name" value="DPS_DNA-bd"/>
</dbReference>
<evidence type="ECO:0000313" key="4">
    <source>
        <dbReference type="EMBL" id="KOR88105.1"/>
    </source>
</evidence>
<keyword evidence="5" id="KW-1185">Reference proteome</keyword>
<dbReference type="PANTHER" id="PTHR42932:SF1">
    <property type="entry name" value="GENERAL STRESS PROTEIN 20U"/>
    <property type="match status" value="1"/>
</dbReference>
<evidence type="ECO:0000313" key="5">
    <source>
        <dbReference type="Proteomes" id="UP000036932"/>
    </source>
</evidence>
<dbReference type="CDD" id="cd01043">
    <property type="entry name" value="DPS"/>
    <property type="match status" value="1"/>
</dbReference>
<reference evidence="5" key="1">
    <citation type="submission" date="2015-08" db="EMBL/GenBank/DDBJ databases">
        <title>Genome sequencing project for genomic taxonomy and phylogenomics of Bacillus-like bacteria.</title>
        <authorList>
            <person name="Liu B."/>
            <person name="Wang J."/>
            <person name="Zhu Y."/>
            <person name="Liu G."/>
            <person name="Chen Q."/>
            <person name="Chen Z."/>
            <person name="Lan J."/>
            <person name="Che J."/>
            <person name="Ge C."/>
            <person name="Shi H."/>
            <person name="Pan Z."/>
            <person name="Liu X."/>
        </authorList>
    </citation>
    <scope>NUCLEOTIDE SEQUENCE [LARGE SCALE GENOMIC DNA]</scope>
    <source>
        <strain evidence="5">FJAT-22460</strain>
    </source>
</reference>
<dbReference type="PATRIC" id="fig|1705565.3.peg.2348"/>
<proteinExistence type="inferred from homology"/>
<name>A0A0M1P1F1_9BACL</name>
<comment type="similarity">
    <text evidence="1 2">Belongs to the Dps family.</text>
</comment>
<dbReference type="Gene3D" id="1.20.1260.10">
    <property type="match status" value="1"/>
</dbReference>
<evidence type="ECO:0000256" key="2">
    <source>
        <dbReference type="RuleBase" id="RU003875"/>
    </source>
</evidence>
<dbReference type="Proteomes" id="UP000036932">
    <property type="component" value="Unassembled WGS sequence"/>
</dbReference>
<dbReference type="OrthoDB" id="9797023at2"/>